<comment type="cofactor">
    <cofactor evidence="1 14">
        <name>Ca(2+)</name>
        <dbReference type="ChEBI" id="CHEBI:29108"/>
    </cofactor>
</comment>
<evidence type="ECO:0000256" key="14">
    <source>
        <dbReference type="PIRSR" id="PIRSR605959-3"/>
    </source>
</evidence>
<feature type="domain" description="Fumarylacetoacetase N-terminal" evidence="16">
    <location>
        <begin position="25"/>
        <end position="127"/>
    </location>
</feature>
<evidence type="ECO:0000256" key="12">
    <source>
        <dbReference type="PIRSR" id="PIRSR605959-1"/>
    </source>
</evidence>
<feature type="binding site" evidence="14">
    <location>
        <position position="262"/>
    </location>
    <ligand>
        <name>Mg(2+)</name>
        <dbReference type="ChEBI" id="CHEBI:18420"/>
    </ligand>
</feature>
<dbReference type="InterPro" id="IPR011234">
    <property type="entry name" value="Fumarylacetoacetase-like_C"/>
</dbReference>
<protein>
    <recommendedName>
        <fullName evidence="5">fumarylacetoacetase</fullName>
        <ecNumber evidence="5">3.7.1.2</ecNumber>
    </recommendedName>
</protein>
<feature type="domain" description="Fumarylacetoacetase-like C-terminal" evidence="15">
    <location>
        <begin position="134"/>
        <end position="419"/>
    </location>
</feature>
<dbReference type="UniPathway" id="UPA00139">
    <property type="reaction ID" value="UER00341"/>
</dbReference>
<dbReference type="InterPro" id="IPR015377">
    <property type="entry name" value="Fumarylacetoacetase_N"/>
</dbReference>
<feature type="binding site" evidence="13">
    <location>
        <position position="151"/>
    </location>
    <ligand>
        <name>substrate</name>
    </ligand>
</feature>
<evidence type="ECO:0000256" key="8">
    <source>
        <dbReference type="ARBA" id="ARBA00022837"/>
    </source>
</evidence>
<reference evidence="18" key="1">
    <citation type="submission" date="2016-11" db="EMBL/GenBank/DDBJ databases">
        <authorList>
            <person name="Varghese N."/>
            <person name="Submissions S."/>
        </authorList>
    </citation>
    <scope>NUCLEOTIDE SEQUENCE [LARGE SCALE GENOMIC DNA]</scope>
    <source>
        <strain evidence="18">DSM 26349</strain>
    </source>
</reference>
<dbReference type="GO" id="GO:0046872">
    <property type="term" value="F:metal ion binding"/>
    <property type="evidence" value="ECO:0007669"/>
    <property type="project" value="UniProtKB-KW"/>
</dbReference>
<dbReference type="EC" id="3.7.1.2" evidence="5"/>
<keyword evidence="6 14" id="KW-0479">Metal-binding</keyword>
<dbReference type="GO" id="GO:0006572">
    <property type="term" value="P:L-tyrosine catabolic process"/>
    <property type="evidence" value="ECO:0007669"/>
    <property type="project" value="UniProtKB-KW"/>
</dbReference>
<dbReference type="AlphaFoldDB" id="A0A1M6NQI8"/>
<name>A0A1M6NQI8_9FLAO</name>
<dbReference type="RefSeq" id="WP_073221814.1">
    <property type="nucleotide sequence ID" value="NZ_FNNS01000035.1"/>
</dbReference>
<dbReference type="OrthoDB" id="3766879at2"/>
<evidence type="ECO:0000256" key="9">
    <source>
        <dbReference type="ARBA" id="ARBA00022842"/>
    </source>
</evidence>
<dbReference type="PANTHER" id="PTHR43069">
    <property type="entry name" value="FUMARYLACETOACETASE"/>
    <property type="match status" value="1"/>
</dbReference>
<feature type="binding site" evidence="14">
    <location>
        <position position="208"/>
    </location>
    <ligand>
        <name>Ca(2+)</name>
        <dbReference type="ChEBI" id="CHEBI:29108"/>
    </ligand>
</feature>
<evidence type="ECO:0000256" key="7">
    <source>
        <dbReference type="ARBA" id="ARBA00022801"/>
    </source>
</evidence>
<feature type="binding site" evidence="13">
    <location>
        <position position="137"/>
    </location>
    <ligand>
        <name>substrate</name>
    </ligand>
</feature>
<feature type="binding site" evidence="13">
    <location>
        <position position="358"/>
    </location>
    <ligand>
        <name>substrate</name>
    </ligand>
</feature>
<comment type="similarity">
    <text evidence="4">Belongs to the FAH family.</text>
</comment>
<dbReference type="FunFam" id="3.90.850.10:FF:000004">
    <property type="entry name" value="Fumarylacetoacetase"/>
    <property type="match status" value="1"/>
</dbReference>
<feature type="binding site" evidence="14">
    <location>
        <position position="210"/>
    </location>
    <ligand>
        <name>Ca(2+)</name>
        <dbReference type="ChEBI" id="CHEBI:29108"/>
    </ligand>
</feature>
<accession>A0A1M6NQI8</accession>
<keyword evidence="9 14" id="KW-0460">Magnesium</keyword>
<proteinExistence type="inferred from homology"/>
<dbReference type="SUPFAM" id="SSF63433">
    <property type="entry name" value="Fumarylacetoacetate hydrolase, FAH, N-terminal domain"/>
    <property type="match status" value="1"/>
</dbReference>
<feature type="binding site" evidence="14">
    <location>
        <position position="242"/>
    </location>
    <ligand>
        <name>Mg(2+)</name>
        <dbReference type="ChEBI" id="CHEBI:18420"/>
    </ligand>
</feature>
<keyword evidence="8 14" id="KW-0106">Calcium</keyword>
<dbReference type="Pfam" id="PF09298">
    <property type="entry name" value="FAA_hydrolase_N"/>
    <property type="match status" value="1"/>
</dbReference>
<comment type="cofactor">
    <cofactor evidence="2 14">
        <name>Mg(2+)</name>
        <dbReference type="ChEBI" id="CHEBI:18420"/>
    </cofactor>
</comment>
<feature type="binding site" evidence="14">
    <location>
        <position position="266"/>
    </location>
    <ligand>
        <name>Mg(2+)</name>
        <dbReference type="ChEBI" id="CHEBI:18420"/>
    </ligand>
</feature>
<evidence type="ECO:0000256" key="13">
    <source>
        <dbReference type="PIRSR" id="PIRSR605959-2"/>
    </source>
</evidence>
<feature type="active site" description="Proton acceptor" evidence="12">
    <location>
        <position position="142"/>
    </location>
</feature>
<feature type="binding site" evidence="14">
    <location>
        <position position="242"/>
    </location>
    <ligand>
        <name>Ca(2+)</name>
        <dbReference type="ChEBI" id="CHEBI:29108"/>
    </ligand>
</feature>
<dbReference type="NCBIfam" id="TIGR01266">
    <property type="entry name" value="fum_ac_acetase"/>
    <property type="match status" value="1"/>
</dbReference>
<feature type="binding site" evidence="14">
    <location>
        <position position="135"/>
    </location>
    <ligand>
        <name>Ca(2+)</name>
        <dbReference type="ChEBI" id="CHEBI:29108"/>
    </ligand>
</feature>
<evidence type="ECO:0000256" key="2">
    <source>
        <dbReference type="ARBA" id="ARBA00001946"/>
    </source>
</evidence>
<comment type="pathway">
    <text evidence="3">Amino-acid degradation; L-phenylalanine degradation; acetoacetate and fumarate from L-phenylalanine: step 6/6.</text>
</comment>
<keyword evidence="7 17" id="KW-0378">Hydrolase</keyword>
<organism evidence="17 18">
    <name type="scientific">Aequorivita viscosa</name>
    <dbReference type="NCBI Taxonomy" id="797419"/>
    <lineage>
        <taxon>Bacteria</taxon>
        <taxon>Pseudomonadati</taxon>
        <taxon>Bacteroidota</taxon>
        <taxon>Flavobacteriia</taxon>
        <taxon>Flavobacteriales</taxon>
        <taxon>Flavobacteriaceae</taxon>
        <taxon>Aequorivita</taxon>
    </lineage>
</organism>
<dbReference type="GO" id="GO:0004334">
    <property type="term" value="F:fumarylacetoacetase activity"/>
    <property type="evidence" value="ECO:0007669"/>
    <property type="project" value="UniProtKB-EC"/>
</dbReference>
<dbReference type="InterPro" id="IPR036663">
    <property type="entry name" value="Fumarylacetoacetase_C_sf"/>
</dbReference>
<dbReference type="GO" id="GO:0006559">
    <property type="term" value="P:L-phenylalanine catabolic process"/>
    <property type="evidence" value="ECO:0007669"/>
    <property type="project" value="UniProtKB-UniPathway"/>
</dbReference>
<gene>
    <name evidence="17" type="ORF">SAMN04487908_13713</name>
</gene>
<dbReference type="Gene3D" id="3.90.850.10">
    <property type="entry name" value="Fumarylacetoacetase-like, C-terminal domain"/>
    <property type="match status" value="1"/>
</dbReference>
<dbReference type="GO" id="GO:1902000">
    <property type="term" value="P:homogentisate catabolic process"/>
    <property type="evidence" value="ECO:0007669"/>
    <property type="project" value="TreeGrafter"/>
</dbReference>
<keyword evidence="10" id="KW-0828">Tyrosine catabolism</keyword>
<dbReference type="Proteomes" id="UP000184172">
    <property type="component" value="Unassembled WGS sequence"/>
</dbReference>
<dbReference type="InterPro" id="IPR036462">
    <property type="entry name" value="Fumarylacetoacetase_N_sf"/>
</dbReference>
<evidence type="ECO:0000259" key="15">
    <source>
        <dbReference type="Pfam" id="PF01557"/>
    </source>
</evidence>
<evidence type="ECO:0000256" key="6">
    <source>
        <dbReference type="ARBA" id="ARBA00022723"/>
    </source>
</evidence>
<feature type="binding site" evidence="13">
    <location>
        <position position="249"/>
    </location>
    <ligand>
        <name>substrate</name>
    </ligand>
</feature>
<keyword evidence="18" id="KW-1185">Reference proteome</keyword>
<dbReference type="SUPFAM" id="SSF56529">
    <property type="entry name" value="FAH"/>
    <property type="match status" value="1"/>
</dbReference>
<keyword evidence="11" id="KW-0585">Phenylalanine catabolism</keyword>
<evidence type="ECO:0000256" key="10">
    <source>
        <dbReference type="ARBA" id="ARBA00022878"/>
    </source>
</evidence>
<dbReference type="Gene3D" id="2.30.30.230">
    <property type="entry name" value="Fumarylacetoacetase, N-terminal domain"/>
    <property type="match status" value="1"/>
</dbReference>
<dbReference type="STRING" id="797419.SAMN05216556_13514"/>
<evidence type="ECO:0000256" key="4">
    <source>
        <dbReference type="ARBA" id="ARBA00010211"/>
    </source>
</evidence>
<dbReference type="Pfam" id="PF01557">
    <property type="entry name" value="FAA_hydrolase"/>
    <property type="match status" value="1"/>
</dbReference>
<evidence type="ECO:0000256" key="3">
    <source>
        <dbReference type="ARBA" id="ARBA00004782"/>
    </source>
</evidence>
<evidence type="ECO:0000256" key="1">
    <source>
        <dbReference type="ARBA" id="ARBA00001913"/>
    </source>
</evidence>
<evidence type="ECO:0000259" key="16">
    <source>
        <dbReference type="Pfam" id="PF09298"/>
    </source>
</evidence>
<sequence>MPIKANDPKRKTWLETSPDTDFPIQNIPFGVFLTRDDIITIGTRIGDYAIDLGALHQLGYFKGIDLTDDIFLQDTLNDFISDGRKTWRLVRDRIAEIFDKENPTLRDNEKHRSHILFTLDEVEMQLPVQVGDYTDFYSSKEHATNVGTMFRGKENALMPNWMHIPVGYHGRSSSIIPSGINIRRPWGQTLPADNTEPVFGPSKLVDFELEMAFITTDANVLGEPIPVNEAEEYIFGLVLFNDWSARDIQKWEYVPLGPFLAKNFASSISPWIVTLDALQPFKVEGPKPEVEQLPYLQYKGKKSYDINLEVYIAPENGDETKICTSNFKYMYWNMSQQLAHHTVNGCNVNSGDMMGSGTISGKTPDSYGSMLELTWRGEKPLTLSDGTERKFINDNDTVVMKGYCKNNEVRIGFGECRSKLLPAIKQ</sequence>
<evidence type="ECO:0000313" key="18">
    <source>
        <dbReference type="Proteomes" id="UP000184172"/>
    </source>
</evidence>
<evidence type="ECO:0000256" key="11">
    <source>
        <dbReference type="ARBA" id="ARBA00023232"/>
    </source>
</evidence>
<dbReference type="InterPro" id="IPR005959">
    <property type="entry name" value="Fumarylacetoacetase"/>
</dbReference>
<dbReference type="PANTHER" id="PTHR43069:SF2">
    <property type="entry name" value="FUMARYLACETOACETASE"/>
    <property type="match status" value="1"/>
</dbReference>
<evidence type="ECO:0000313" key="17">
    <source>
        <dbReference type="EMBL" id="SHJ97979.1"/>
    </source>
</evidence>
<feature type="binding site" evidence="13">
    <location>
        <position position="253"/>
    </location>
    <ligand>
        <name>substrate</name>
    </ligand>
</feature>
<evidence type="ECO:0000256" key="5">
    <source>
        <dbReference type="ARBA" id="ARBA00012094"/>
    </source>
</evidence>
<dbReference type="EMBL" id="FQYV01000037">
    <property type="protein sequence ID" value="SHJ97979.1"/>
    <property type="molecule type" value="Genomic_DNA"/>
</dbReference>